<dbReference type="InterPro" id="IPR050358">
    <property type="entry name" value="RSE1/DDB1/CFT1"/>
</dbReference>
<reference evidence="13 14" key="1">
    <citation type="submission" date="2018-07" db="EMBL/GenBank/DDBJ databases">
        <title>Genome sequencing of oomycete isolates from Chile give support for New Zealand origin for Phytophthora kernoviae and make available the first Nothophytophthora sp. genome.</title>
        <authorList>
            <person name="Studholme D.J."/>
            <person name="Sanfuentes E."/>
            <person name="Panda P."/>
            <person name="Hill R."/>
            <person name="Sambles C."/>
            <person name="Grant M."/>
            <person name="Williams N.M."/>
            <person name="Mcdougal R.L."/>
        </authorList>
    </citation>
    <scope>NUCLEOTIDE SEQUENCE [LARGE SCALE GENOMIC DNA]</scope>
    <source>
        <strain evidence="13">Chile6</strain>
    </source>
</reference>
<feature type="domain" description="RSE1/DDB1/CPSF1 second beta-propeller" evidence="12">
    <location>
        <begin position="389"/>
        <end position="716"/>
    </location>
</feature>
<keyword evidence="8" id="KW-0175">Coiled coil</keyword>
<dbReference type="FunFam" id="2.130.10.10:FF:000182">
    <property type="entry name" value="DNA damage-binding protein 1a"/>
    <property type="match status" value="1"/>
</dbReference>
<evidence type="ECO:0000313" key="14">
    <source>
        <dbReference type="Proteomes" id="UP000277300"/>
    </source>
</evidence>
<organism evidence="13 14">
    <name type="scientific">Phytophthora kernoviae</name>
    <dbReference type="NCBI Taxonomy" id="325452"/>
    <lineage>
        <taxon>Eukaryota</taxon>
        <taxon>Sar</taxon>
        <taxon>Stramenopiles</taxon>
        <taxon>Oomycota</taxon>
        <taxon>Peronosporomycetes</taxon>
        <taxon>Peronosporales</taxon>
        <taxon>Peronosporaceae</taxon>
        <taxon>Phytophthora</taxon>
    </lineage>
</organism>
<dbReference type="InterPro" id="IPR004871">
    <property type="entry name" value="RSE1/DDB1/CPSF1_C"/>
</dbReference>
<protein>
    <recommendedName>
        <fullName evidence="15">DNA damage-binding protein 1</fullName>
    </recommendedName>
</protein>
<dbReference type="EMBL" id="MBDO02000040">
    <property type="protein sequence ID" value="RLN66183.1"/>
    <property type="molecule type" value="Genomic_DNA"/>
</dbReference>
<dbReference type="InterPro" id="IPR036322">
    <property type="entry name" value="WD40_repeat_dom_sf"/>
</dbReference>
<accession>A0A3F2RXI1</accession>
<evidence type="ECO:0000313" key="13">
    <source>
        <dbReference type="EMBL" id="RLN66183.1"/>
    </source>
</evidence>
<dbReference type="GO" id="GO:0016020">
    <property type="term" value="C:membrane"/>
    <property type="evidence" value="ECO:0007669"/>
    <property type="project" value="UniProtKB-SubCell"/>
</dbReference>
<dbReference type="Pfam" id="PF03092">
    <property type="entry name" value="BT1"/>
    <property type="match status" value="1"/>
</dbReference>
<dbReference type="Gene3D" id="2.130.10.10">
    <property type="entry name" value="YVTN repeat-like/Quinoprotein amine dehydrogenase"/>
    <property type="match status" value="3"/>
</dbReference>
<dbReference type="Proteomes" id="UP000277300">
    <property type="component" value="Unassembled WGS sequence"/>
</dbReference>
<dbReference type="InterPro" id="IPR039309">
    <property type="entry name" value="BT1"/>
</dbReference>
<proteinExistence type="predicted"/>
<comment type="caution">
    <text evidence="13">The sequence shown here is derived from an EMBL/GenBank/DDBJ whole genome shotgun (WGS) entry which is preliminary data.</text>
</comment>
<dbReference type="GO" id="GO:0003676">
    <property type="term" value="F:nucleic acid binding"/>
    <property type="evidence" value="ECO:0007669"/>
    <property type="project" value="InterPro"/>
</dbReference>
<evidence type="ECO:0000256" key="9">
    <source>
        <dbReference type="SAM" id="Phobius"/>
    </source>
</evidence>
<feature type="transmembrane region" description="Helical" evidence="9">
    <location>
        <begin position="1370"/>
        <end position="1391"/>
    </location>
</feature>
<keyword evidence="3" id="KW-0813">Transport</keyword>
<dbReference type="Pfam" id="PF10433">
    <property type="entry name" value="Beta-prop_RSE1_1st"/>
    <property type="match status" value="1"/>
</dbReference>
<keyword evidence="6 9" id="KW-0472">Membrane</keyword>
<evidence type="ECO:0000256" key="2">
    <source>
        <dbReference type="ARBA" id="ARBA00004141"/>
    </source>
</evidence>
<dbReference type="InterPro" id="IPR015943">
    <property type="entry name" value="WD40/YVTN_repeat-like_dom_sf"/>
</dbReference>
<evidence type="ECO:0000256" key="1">
    <source>
        <dbReference type="ARBA" id="ARBA00004123"/>
    </source>
</evidence>
<dbReference type="InterPro" id="IPR018846">
    <property type="entry name" value="Beta-prop_RSE1/DDB1/CPSF1_1st"/>
</dbReference>
<gene>
    <name evidence="13" type="ORF">BBP00_00002355</name>
</gene>
<evidence type="ECO:0008006" key="15">
    <source>
        <dbReference type="Google" id="ProtNLM"/>
    </source>
</evidence>
<feature type="coiled-coil region" evidence="8">
    <location>
        <begin position="1118"/>
        <end position="1145"/>
    </location>
</feature>
<evidence type="ECO:0000256" key="5">
    <source>
        <dbReference type="ARBA" id="ARBA00022989"/>
    </source>
</evidence>
<evidence type="ECO:0000256" key="7">
    <source>
        <dbReference type="ARBA" id="ARBA00023242"/>
    </source>
</evidence>
<evidence type="ECO:0000259" key="11">
    <source>
        <dbReference type="Pfam" id="PF10433"/>
    </source>
</evidence>
<feature type="domain" description="RSE1/DDB1/CPSF1 C-terminal" evidence="10">
    <location>
        <begin position="764"/>
        <end position="1108"/>
    </location>
</feature>
<comment type="subcellular location">
    <subcellularLocation>
        <location evidence="2">Membrane</location>
        <topology evidence="2">Multi-pass membrane protein</topology>
    </subcellularLocation>
    <subcellularLocation>
        <location evidence="1">Nucleus</location>
    </subcellularLocation>
</comment>
<keyword evidence="7" id="KW-0539">Nucleus</keyword>
<evidence type="ECO:0000256" key="3">
    <source>
        <dbReference type="ARBA" id="ARBA00022448"/>
    </source>
</evidence>
<sequence>MAYNYVATAQKPTSVTHSLTAAFTGANDTNLLLAKCTRFEVHLLTPEGLQPQHDINLYGRIAIFEVFRAANEPQDWLFIVTQRFQFCVLAYDAATQQVVTKAHGSIRDSIGRSSEIVTSGNIDPEGRLIGMNLYEGYFKVIPIDSSKGILKDTFNIRLDELRVIDIKFLHGYNKPTICVLYEDYKSARHIKTYHILLKEKDFAEGPWSQTNVEAGASLLIPVPAPCGGVLIVSNQTIVYHNGSTFHAIPMQSTVIQVYGAVDKDGSRFLLADQYGTLSVVALERTGKDVSGVHLEVLGETSIASCLSYLDNGVVFIGSTFGDSQLIKLNPDRDEHGSYIDVLDTYVNIGPIIDFCVMDLDRQGQGQIVTCSGADKDGSLRVIRNGIGINEQASAELPGIKGMWALRETFSSEHDKYLLQSYVNEIRILAIGDDDEMEEKEIPAFTNVKTLLCRNMFGDVWLQVTESEVRLISCDAFSLSSSWSPPLESRITVAAANPTQVVVATSKGLLIYLEVENRKVTEKTQIKMEFEIACVDITPLARSNTADDDVTMSGSSTHWEMDALRSSLCVVGLWTNFSISVLKLPTLEKVTTESLGNDLLPRSVLCNTFEGRDYLLVGLGDGSLMNFELNVVQGKLGIRKRVSLGSQPLSLSTFRSKNMTHVFAACDRPTVIYSNNNKLLYSNINSKEVNVMCPFDSESFPECLALSSEEELTIGTVDDIQKLHIQTFHLNEWARRIAHDPESHTLGVLTLSFTVDDTGEEVDQGFVRLFDDQTFEVLHSYRLDPFETPCSVVVCPFIGDSSSASYFVIGTAYVHEEEAEPHQGRILVFAVTGIHGERKLQLVTEREVKGAVYCLNAFNGKILAGVNSKAQLYKWSETTDNEKELVSECGHYGHTLVLYMESRGDFIVVGDLMKSISLLSYKQLDGSIEEIAKDLNSNWMSALGIIDDDTYIGSETDFNLFTVQRNSGAASDEERGRLETVGEYHLGEFVNHFRYGSLVMQNNSTSSHGALTNTTGPTDMVDVGELVPIPSAAQNRSMLFGTVSGMIGVVLPLSKDQYTFLIRVQQALTQVVKGVGGFSHKEWRTFENRRSVSEARNFIDGDLVESFLDLPKPKMMKVVDKLNNDAEEAKAKAKVEAEETERLRKLNGTGMVHLIYEQYDELFPIENGSTTQANIDEVYCLSFVMPNCLVRLSRHPNSERFQREESGIFDSLVHEDPRGTYHDLEKDLMYYVVVEQESDQLRRDQEATKFRWGDELQKQKKGKSDGRGFETCSCIYGNPCVDEYGCRDWHSSGRKANVQLPGNFSFSGSSAAAVATANLGKFDAASTVTANPVNGDCETNSDYYEVALSPTSSSNDGLEDDGRGRQSKALLINYFAAGVFHGVVPALVYPLFKVHLGLQGYQANATQTLLGCAWHGKIFLCLLTDCVPICGRKRTPYVYMGWAIVLLVFSLMLIFHPEEPGQNEASDAPGLILTIATASVGYLLVDAACDGLMVETVHRDSQIEEHSAFRIASISQSAVHTARFVAELVGTLLVGAGMNSEAYGGSFTFVLPLRTLIMTLIVVTLFALSATVWGLRETRLFDITTT</sequence>
<keyword evidence="5 9" id="KW-1133">Transmembrane helix</keyword>
<dbReference type="Pfam" id="PF23726">
    <property type="entry name" value="Beta-prop_RSE1_2nd"/>
    <property type="match status" value="1"/>
</dbReference>
<dbReference type="PANTHER" id="PTHR10644">
    <property type="entry name" value="DNA REPAIR/RNA PROCESSING CPSF FAMILY"/>
    <property type="match status" value="1"/>
</dbReference>
<dbReference type="GO" id="GO:0005634">
    <property type="term" value="C:nucleus"/>
    <property type="evidence" value="ECO:0007669"/>
    <property type="project" value="UniProtKB-SubCell"/>
</dbReference>
<evidence type="ECO:0000259" key="10">
    <source>
        <dbReference type="Pfam" id="PF03178"/>
    </source>
</evidence>
<dbReference type="Gene3D" id="1.10.150.910">
    <property type="match status" value="1"/>
</dbReference>
<feature type="transmembrane region" description="Helical" evidence="9">
    <location>
        <begin position="1555"/>
        <end position="1574"/>
    </location>
</feature>
<feature type="transmembrane region" description="Helical" evidence="9">
    <location>
        <begin position="1467"/>
        <end position="1484"/>
    </location>
</feature>
<dbReference type="Pfam" id="PF03178">
    <property type="entry name" value="CPSF_A"/>
    <property type="match status" value="1"/>
</dbReference>
<dbReference type="FunFam" id="2.130.10.10:FF:001554">
    <property type="entry name" value="DNA damage-binding protein 1"/>
    <property type="match status" value="1"/>
</dbReference>
<dbReference type="InterPro" id="IPR058543">
    <property type="entry name" value="Beta-prop_RSE1/DDB1/CPSF1_2nd"/>
</dbReference>
<dbReference type="SUPFAM" id="SSF50978">
    <property type="entry name" value="WD40 repeat-like"/>
    <property type="match status" value="1"/>
</dbReference>
<evidence type="ECO:0000256" key="6">
    <source>
        <dbReference type="ARBA" id="ARBA00023136"/>
    </source>
</evidence>
<evidence type="ECO:0000256" key="4">
    <source>
        <dbReference type="ARBA" id="ARBA00022692"/>
    </source>
</evidence>
<keyword evidence="4 9" id="KW-0812">Transmembrane</keyword>
<feature type="transmembrane region" description="Helical" evidence="9">
    <location>
        <begin position="1436"/>
        <end position="1455"/>
    </location>
</feature>
<evidence type="ECO:0000259" key="12">
    <source>
        <dbReference type="Pfam" id="PF23726"/>
    </source>
</evidence>
<dbReference type="OrthoDB" id="433457at2759"/>
<evidence type="ECO:0000256" key="8">
    <source>
        <dbReference type="SAM" id="Coils"/>
    </source>
</evidence>
<feature type="domain" description="RSE1/DDB1/CPSF1 first beta-propeller" evidence="11">
    <location>
        <begin position="14"/>
        <end position="335"/>
    </location>
</feature>
<name>A0A3F2RXI1_9STRA</name>